<dbReference type="Proteomes" id="UP001497382">
    <property type="component" value="Unassembled WGS sequence"/>
</dbReference>
<organism evidence="1 2">
    <name type="scientific">Larinioides sclopetarius</name>
    <dbReference type="NCBI Taxonomy" id="280406"/>
    <lineage>
        <taxon>Eukaryota</taxon>
        <taxon>Metazoa</taxon>
        <taxon>Ecdysozoa</taxon>
        <taxon>Arthropoda</taxon>
        <taxon>Chelicerata</taxon>
        <taxon>Arachnida</taxon>
        <taxon>Araneae</taxon>
        <taxon>Araneomorphae</taxon>
        <taxon>Entelegynae</taxon>
        <taxon>Araneoidea</taxon>
        <taxon>Araneidae</taxon>
        <taxon>Larinioides</taxon>
    </lineage>
</organism>
<dbReference type="AlphaFoldDB" id="A0AAV2AH45"/>
<protein>
    <submittedName>
        <fullName evidence="1">Uncharacterized protein</fullName>
    </submittedName>
</protein>
<proteinExistence type="predicted"/>
<name>A0AAV2AH45_9ARAC</name>
<reference evidence="1 2" key="1">
    <citation type="submission" date="2024-04" db="EMBL/GenBank/DDBJ databases">
        <authorList>
            <person name="Rising A."/>
            <person name="Reimegard J."/>
            <person name="Sonavane S."/>
            <person name="Akerstrom W."/>
            <person name="Nylinder S."/>
            <person name="Hedman E."/>
            <person name="Kallberg Y."/>
        </authorList>
    </citation>
    <scope>NUCLEOTIDE SEQUENCE [LARGE SCALE GENOMIC DNA]</scope>
</reference>
<dbReference type="EMBL" id="CAXIEN010000165">
    <property type="protein sequence ID" value="CAL1283250.1"/>
    <property type="molecule type" value="Genomic_DNA"/>
</dbReference>
<evidence type="ECO:0000313" key="1">
    <source>
        <dbReference type="EMBL" id="CAL1283250.1"/>
    </source>
</evidence>
<evidence type="ECO:0000313" key="2">
    <source>
        <dbReference type="Proteomes" id="UP001497382"/>
    </source>
</evidence>
<accession>A0AAV2AH45</accession>
<keyword evidence="2" id="KW-1185">Reference proteome</keyword>
<sequence length="105" mass="11769">MSKSPLGVRLAHRSRVEACIFSASERQMLIKMNNLLIELNLIFTLVYEDSSVPTVVCENVFKTDVILVVIAHAFEQLLSKKLESEVDDNIFGTSQAGYFTAECKI</sequence>
<comment type="caution">
    <text evidence="1">The sequence shown here is derived from an EMBL/GenBank/DDBJ whole genome shotgun (WGS) entry which is preliminary data.</text>
</comment>
<gene>
    <name evidence="1" type="ORF">LARSCL_LOCUS12480</name>
</gene>